<dbReference type="SUPFAM" id="SSF53448">
    <property type="entry name" value="Nucleotide-diphospho-sugar transferases"/>
    <property type="match status" value="1"/>
</dbReference>
<sequence>MKKVTCIIQARTGSTRLPNKVLKKINNKMILEYVIDRIKRCRNIHNIIIATTENKDDDIIQKIAEKNEVLCYRGSQYDVLERYAKASKIVDTDIVVRITSDCPLIDTKLVDETIKFYLENNYDYVVPKGKNGIIRGLDTEVFSKKLLLEIHKKAKDDYSREHVTPYIYRNPEIYSIGRYNVAEELQHSNWRLCVDEENDYIFIKKIILELQNKDDFDIYDIIGILNKKPELLEINKSVKQKSGTDFK</sequence>
<dbReference type="EC" id="2.7.7.38" evidence="2"/>
<evidence type="ECO:0000313" key="1">
    <source>
        <dbReference type="EMBL" id="NOH16439.1"/>
    </source>
</evidence>
<evidence type="ECO:0000313" key="2">
    <source>
        <dbReference type="EMBL" id="SQB35749.1"/>
    </source>
</evidence>
<reference evidence="1 4" key="2">
    <citation type="submission" date="2020-05" db="EMBL/GenBank/DDBJ databases">
        <title>Draft genome sequence of Clostridium cochlearium strain AGROS13 isolated from a sheep dairy farm in New Zealand.</title>
        <authorList>
            <person name="Gupta T.B."/>
            <person name="Jauregui R."/>
            <person name="Risson A.N."/>
            <person name="Brightwell G."/>
            <person name="Maclean P."/>
        </authorList>
    </citation>
    <scope>NUCLEOTIDE SEQUENCE [LARGE SCALE GENOMIC DNA]</scope>
    <source>
        <strain evidence="1 4">AGROS13</strain>
    </source>
</reference>
<dbReference type="InterPro" id="IPR003329">
    <property type="entry name" value="Cytidylyl_trans"/>
</dbReference>
<dbReference type="CDD" id="cd02518">
    <property type="entry name" value="GT2_SpsF"/>
    <property type="match status" value="1"/>
</dbReference>
<reference evidence="2 3" key="1">
    <citation type="submission" date="2018-06" db="EMBL/GenBank/DDBJ databases">
        <authorList>
            <consortium name="Pathogen Informatics"/>
            <person name="Doyle S."/>
        </authorList>
    </citation>
    <scope>NUCLEOTIDE SEQUENCE [LARGE SCALE GENOMIC DNA]</scope>
    <source>
        <strain evidence="2 3">NCTC13028</strain>
    </source>
</reference>
<keyword evidence="2" id="KW-0548">Nucleotidyltransferase</keyword>
<dbReference type="Proteomes" id="UP000250223">
    <property type="component" value="Unassembled WGS sequence"/>
</dbReference>
<proteinExistence type="predicted"/>
<dbReference type="RefSeq" id="WP_111921736.1">
    <property type="nucleotide sequence ID" value="NZ_JABFIF010000016.1"/>
</dbReference>
<dbReference type="EMBL" id="UAWC01000025">
    <property type="protein sequence ID" value="SQB35749.1"/>
    <property type="molecule type" value="Genomic_DNA"/>
</dbReference>
<dbReference type="Proteomes" id="UP000528432">
    <property type="component" value="Unassembled WGS sequence"/>
</dbReference>
<evidence type="ECO:0000313" key="4">
    <source>
        <dbReference type="Proteomes" id="UP000528432"/>
    </source>
</evidence>
<dbReference type="Pfam" id="PF02348">
    <property type="entry name" value="CTP_transf_3"/>
    <property type="match status" value="1"/>
</dbReference>
<name>A0A2X2YCW3_CLOCO</name>
<dbReference type="EMBL" id="JABFIF010000016">
    <property type="protein sequence ID" value="NOH16439.1"/>
    <property type="molecule type" value="Genomic_DNA"/>
</dbReference>
<organism evidence="2 3">
    <name type="scientific">Clostridium cochlearium</name>
    <dbReference type="NCBI Taxonomy" id="1494"/>
    <lineage>
        <taxon>Bacteria</taxon>
        <taxon>Bacillati</taxon>
        <taxon>Bacillota</taxon>
        <taxon>Clostridia</taxon>
        <taxon>Eubacteriales</taxon>
        <taxon>Clostridiaceae</taxon>
        <taxon>Clostridium</taxon>
    </lineage>
</organism>
<protein>
    <submittedName>
        <fullName evidence="1">Glycosyltransferase family protein</fullName>
    </submittedName>
    <submittedName>
        <fullName evidence="2">Spore coat polysaccharide biosynthesis protein spsF</fullName>
        <ecNumber evidence="2">2.7.7.38</ecNumber>
    </submittedName>
</protein>
<dbReference type="Gene3D" id="3.90.550.10">
    <property type="entry name" value="Spore Coat Polysaccharide Biosynthesis Protein SpsA, Chain A"/>
    <property type="match status" value="1"/>
</dbReference>
<dbReference type="AlphaFoldDB" id="A0A2X2YCW3"/>
<dbReference type="PANTHER" id="PTHR42866">
    <property type="entry name" value="3-DEOXY-MANNO-OCTULOSONATE CYTIDYLYLTRANSFERASE"/>
    <property type="match status" value="1"/>
</dbReference>
<keyword evidence="2" id="KW-0808">Transferase</keyword>
<evidence type="ECO:0000313" key="3">
    <source>
        <dbReference type="Proteomes" id="UP000250223"/>
    </source>
</evidence>
<dbReference type="PANTHER" id="PTHR42866:SF1">
    <property type="entry name" value="SPORE COAT POLYSACCHARIDE BIOSYNTHESIS PROTEIN SPSF"/>
    <property type="match status" value="1"/>
</dbReference>
<gene>
    <name evidence="2" type="primary">spsF</name>
    <name evidence="1" type="ORF">HMJ28_08575</name>
    <name evidence="2" type="ORF">NCTC13028_02149</name>
</gene>
<accession>A0A2X2YCW3</accession>
<dbReference type="GO" id="GO:0005829">
    <property type="term" value="C:cytosol"/>
    <property type="evidence" value="ECO:0007669"/>
    <property type="project" value="TreeGrafter"/>
</dbReference>
<dbReference type="InterPro" id="IPR029044">
    <property type="entry name" value="Nucleotide-diphossugar_trans"/>
</dbReference>
<dbReference type="GO" id="GO:0008690">
    <property type="term" value="F:3-deoxy-manno-octulosonate cytidylyltransferase activity"/>
    <property type="evidence" value="ECO:0007669"/>
    <property type="project" value="UniProtKB-EC"/>
</dbReference>